<gene>
    <name evidence="1" type="ORF">ILUMI_24792</name>
</gene>
<name>A0A8K0C6G5_IGNLU</name>
<comment type="caution">
    <text evidence="1">The sequence shown here is derived from an EMBL/GenBank/DDBJ whole genome shotgun (WGS) entry which is preliminary data.</text>
</comment>
<sequence length="165" mass="18676">MMNYYELTNFMNNIVLMTQRTLTFLASNLEVASITNHFKLCTNASVDITYDLLEGILQLEIKYITGTEVNERLQSFNFGIIDRCNKPSQICADKPGHLIGQRAAQTLCLIQYFPLISSDIVSVLPIECTGKYSYTVANSNNSYSVLPYKYNRNGVSIKMYNQPTS</sequence>
<dbReference type="AlphaFoldDB" id="A0A8K0C6G5"/>
<evidence type="ECO:0000313" key="1">
    <source>
        <dbReference type="EMBL" id="KAF2881378.1"/>
    </source>
</evidence>
<accession>A0A8K0C6G5</accession>
<dbReference type="EMBL" id="VTPC01090747">
    <property type="protein sequence ID" value="KAF2881378.1"/>
    <property type="molecule type" value="Genomic_DNA"/>
</dbReference>
<protein>
    <submittedName>
        <fullName evidence="1">Uncharacterized protein</fullName>
    </submittedName>
</protein>
<organism evidence="1 2">
    <name type="scientific">Ignelater luminosus</name>
    <name type="common">Cucubano</name>
    <name type="synonym">Pyrophorus luminosus</name>
    <dbReference type="NCBI Taxonomy" id="2038154"/>
    <lineage>
        <taxon>Eukaryota</taxon>
        <taxon>Metazoa</taxon>
        <taxon>Ecdysozoa</taxon>
        <taxon>Arthropoda</taxon>
        <taxon>Hexapoda</taxon>
        <taxon>Insecta</taxon>
        <taxon>Pterygota</taxon>
        <taxon>Neoptera</taxon>
        <taxon>Endopterygota</taxon>
        <taxon>Coleoptera</taxon>
        <taxon>Polyphaga</taxon>
        <taxon>Elateriformia</taxon>
        <taxon>Elateroidea</taxon>
        <taxon>Elateridae</taxon>
        <taxon>Agrypninae</taxon>
        <taxon>Pyrophorini</taxon>
        <taxon>Ignelater</taxon>
    </lineage>
</organism>
<reference evidence="1" key="1">
    <citation type="submission" date="2019-08" db="EMBL/GenBank/DDBJ databases">
        <title>The genome of the North American firefly Photinus pyralis.</title>
        <authorList>
            <consortium name="Photinus pyralis genome working group"/>
            <person name="Fallon T.R."/>
            <person name="Sander Lower S.E."/>
            <person name="Weng J.-K."/>
        </authorList>
    </citation>
    <scope>NUCLEOTIDE SEQUENCE</scope>
    <source>
        <strain evidence="1">TRF0915ILg1</strain>
        <tissue evidence="1">Whole body</tissue>
    </source>
</reference>
<dbReference type="Proteomes" id="UP000801492">
    <property type="component" value="Unassembled WGS sequence"/>
</dbReference>
<dbReference type="OrthoDB" id="6780149at2759"/>
<proteinExistence type="predicted"/>
<evidence type="ECO:0000313" key="2">
    <source>
        <dbReference type="Proteomes" id="UP000801492"/>
    </source>
</evidence>
<keyword evidence="2" id="KW-1185">Reference proteome</keyword>